<dbReference type="GO" id="GO:0005776">
    <property type="term" value="C:autophagosome"/>
    <property type="evidence" value="ECO:0007669"/>
    <property type="project" value="TreeGrafter"/>
</dbReference>
<name>A0A9J2PV56_ASCLU</name>
<reference evidence="3" key="1">
    <citation type="submission" date="2023-03" db="UniProtKB">
        <authorList>
            <consortium name="WormBaseParasite"/>
        </authorList>
    </citation>
    <scope>IDENTIFICATION</scope>
</reference>
<keyword evidence="1" id="KW-0175">Coiled coil</keyword>
<dbReference type="GO" id="GO:0000423">
    <property type="term" value="P:mitophagy"/>
    <property type="evidence" value="ECO:0007669"/>
    <property type="project" value="TreeGrafter"/>
</dbReference>
<dbReference type="GO" id="GO:0009267">
    <property type="term" value="P:cellular response to starvation"/>
    <property type="evidence" value="ECO:0007669"/>
    <property type="project" value="TreeGrafter"/>
</dbReference>
<dbReference type="GO" id="GO:0097632">
    <property type="term" value="C:extrinsic component of phagophore assembly site membrane"/>
    <property type="evidence" value="ECO:0007669"/>
    <property type="project" value="TreeGrafter"/>
</dbReference>
<evidence type="ECO:0000313" key="2">
    <source>
        <dbReference type="Proteomes" id="UP000036681"/>
    </source>
</evidence>
<keyword evidence="2" id="KW-1185">Reference proteome</keyword>
<evidence type="ECO:0000256" key="1">
    <source>
        <dbReference type="SAM" id="Coils"/>
    </source>
</evidence>
<dbReference type="AlphaFoldDB" id="A0A9J2PV56"/>
<dbReference type="Proteomes" id="UP000036681">
    <property type="component" value="Unplaced"/>
</dbReference>
<proteinExistence type="predicted"/>
<dbReference type="GO" id="GO:0035014">
    <property type="term" value="F:phosphatidylinositol 3-kinase regulator activity"/>
    <property type="evidence" value="ECO:0007669"/>
    <property type="project" value="TreeGrafter"/>
</dbReference>
<evidence type="ECO:0000313" key="3">
    <source>
        <dbReference type="WBParaSite" id="ALUE_0001398501-mRNA-1"/>
    </source>
</evidence>
<dbReference type="PANTHER" id="PTHR13664">
    <property type="entry name" value="BECLIN 1-ASSOCIATED AUTOPHAGY-RELATED KEY REGULATOR"/>
    <property type="match status" value="1"/>
</dbReference>
<dbReference type="PANTHER" id="PTHR13664:SF0">
    <property type="entry name" value="BECLIN 1-ASSOCIATED AUTOPHAGY-RELATED KEY REGULATOR"/>
    <property type="match status" value="1"/>
</dbReference>
<sequence>MSFPFDFTHRRSASSTQYRASISVPARPYASPRPSLIFQLNPDTLDACRGLADAALATPTSLGILHRFDQPLKSAATTTQRSSSMKNGKFPCSICQRKTSCLCQSCATRKVHFYKKRSLQTELIRRRDEIAHDIEEVLREQTRVEKMMLDTRESIENLKFLLEEKKRTILDKRKNLKEVICNQHNKVLARPLAKKAEIEKLRKTLYLKHREMALQLFREVFPLAKQEKKCGECVCLQQSEQDRRIPEQIADASRNMKDGKELLTPVVDESEKPTLHYSINGFCLNDCGEYGLKCWPKCGATCRSRDSSLAMHSALAALTYGVQLVAILPFLFDILLPCQVSLRELALREKIAEDSLSVDIAKLNVSVVFLCLNEGIDPAAIDPRRPFANLMLLYEACSAEQRMNVRPCVINEQLMRIIEEDLKKIKAAERENVSMTEDDWCLVQDGDIEMLKATL</sequence>
<accession>A0A9J2PV56</accession>
<dbReference type="GO" id="GO:0016240">
    <property type="term" value="P:autophagosome membrane docking"/>
    <property type="evidence" value="ECO:0007669"/>
    <property type="project" value="TreeGrafter"/>
</dbReference>
<dbReference type="GO" id="GO:0000045">
    <property type="term" value="P:autophagosome assembly"/>
    <property type="evidence" value="ECO:0007669"/>
    <property type="project" value="TreeGrafter"/>
</dbReference>
<dbReference type="WBParaSite" id="ALUE_0001398501-mRNA-1">
    <property type="protein sequence ID" value="ALUE_0001398501-mRNA-1"/>
    <property type="gene ID" value="ALUE_0001398501"/>
</dbReference>
<dbReference type="GO" id="GO:0035032">
    <property type="term" value="C:phosphatidylinositol 3-kinase complex, class III"/>
    <property type="evidence" value="ECO:0007669"/>
    <property type="project" value="TreeGrafter"/>
</dbReference>
<dbReference type="GO" id="GO:0097629">
    <property type="term" value="C:extrinsic component of omegasome membrane"/>
    <property type="evidence" value="ECO:0007669"/>
    <property type="project" value="TreeGrafter"/>
</dbReference>
<dbReference type="GO" id="GO:0043495">
    <property type="term" value="F:protein-membrane adaptor activity"/>
    <property type="evidence" value="ECO:0007669"/>
    <property type="project" value="TreeGrafter"/>
</dbReference>
<feature type="coiled-coil region" evidence="1">
    <location>
        <begin position="411"/>
        <end position="438"/>
    </location>
</feature>
<protein>
    <submittedName>
        <fullName evidence="3">B box-type domain-containing protein</fullName>
    </submittedName>
</protein>
<organism evidence="2 3">
    <name type="scientific">Ascaris lumbricoides</name>
    <name type="common">Giant roundworm</name>
    <dbReference type="NCBI Taxonomy" id="6252"/>
    <lineage>
        <taxon>Eukaryota</taxon>
        <taxon>Metazoa</taxon>
        <taxon>Ecdysozoa</taxon>
        <taxon>Nematoda</taxon>
        <taxon>Chromadorea</taxon>
        <taxon>Rhabditida</taxon>
        <taxon>Spirurina</taxon>
        <taxon>Ascaridomorpha</taxon>
        <taxon>Ascaridoidea</taxon>
        <taxon>Ascarididae</taxon>
        <taxon>Ascaris</taxon>
    </lineage>
</organism>